<dbReference type="InterPro" id="IPR020471">
    <property type="entry name" value="AKR"/>
</dbReference>
<dbReference type="STRING" id="13370.A0A448YII5"/>
<evidence type="ECO:0000256" key="1">
    <source>
        <dbReference type="ARBA" id="ARBA00023002"/>
    </source>
</evidence>
<evidence type="ECO:0000313" key="3">
    <source>
        <dbReference type="EMBL" id="VEU20730.1"/>
    </source>
</evidence>
<dbReference type="InterPro" id="IPR036812">
    <property type="entry name" value="NAD(P)_OxRdtase_dom_sf"/>
</dbReference>
<feature type="domain" description="NADP-dependent oxidoreductase" evidence="2">
    <location>
        <begin position="5"/>
        <end position="200"/>
    </location>
</feature>
<dbReference type="CDD" id="cd19071">
    <property type="entry name" value="AKR_AKR1-5-like"/>
    <property type="match status" value="1"/>
</dbReference>
<reference evidence="3 4" key="1">
    <citation type="submission" date="2018-12" db="EMBL/GenBank/DDBJ databases">
        <authorList>
            <person name="Tiukova I."/>
            <person name="Dainat J."/>
        </authorList>
    </citation>
    <scope>NUCLEOTIDE SEQUENCE [LARGE SCALE GENOMIC DNA]</scope>
</reference>
<name>A0A448YII5_BRENA</name>
<keyword evidence="4" id="KW-1185">Reference proteome</keyword>
<proteinExistence type="predicted"/>
<dbReference type="InParanoid" id="A0A448YII5"/>
<sequence length="208" mass="23727">MNGKKDVLYTTKIDPQALGYEATKKVLKESLEKAKSIGYIDLVLIHAPRGDTEKRLGSWKALEEAVQSGDVKDIGVSNYEIEHLQELLENPNLKIKPSINQLEVQPWFTREKLIAFNKKAGIEVEAYSPLTRGKKLDDKELVELGKKYGKSPAQILIRWSIDKGYIPLPRTTKEKRLEDNFDVFDFKLSEGDIKVLDGKDENLRSRDI</sequence>
<dbReference type="GO" id="GO:0016616">
    <property type="term" value="F:oxidoreductase activity, acting on the CH-OH group of donors, NAD or NADP as acceptor"/>
    <property type="evidence" value="ECO:0007669"/>
    <property type="project" value="UniProtKB-ARBA"/>
</dbReference>
<dbReference type="OrthoDB" id="416253at2759"/>
<dbReference type="InterPro" id="IPR018170">
    <property type="entry name" value="Aldo/ket_reductase_CS"/>
</dbReference>
<dbReference type="PANTHER" id="PTHR43827">
    <property type="entry name" value="2,5-DIKETO-D-GLUCONIC ACID REDUCTASE"/>
    <property type="match status" value="1"/>
</dbReference>
<dbReference type="Gene3D" id="3.20.20.100">
    <property type="entry name" value="NADP-dependent oxidoreductase domain"/>
    <property type="match status" value="1"/>
</dbReference>
<dbReference type="PROSITE" id="PS00062">
    <property type="entry name" value="ALDOKETO_REDUCTASE_2"/>
    <property type="match status" value="1"/>
</dbReference>
<keyword evidence="1" id="KW-0560">Oxidoreductase</keyword>
<dbReference type="InterPro" id="IPR023210">
    <property type="entry name" value="NADP_OxRdtase_dom"/>
</dbReference>
<dbReference type="SUPFAM" id="SSF51430">
    <property type="entry name" value="NAD(P)-linked oxidoreductase"/>
    <property type="match status" value="1"/>
</dbReference>
<dbReference type="Proteomes" id="UP000290900">
    <property type="component" value="Unassembled WGS sequence"/>
</dbReference>
<evidence type="ECO:0000313" key="4">
    <source>
        <dbReference type="Proteomes" id="UP000290900"/>
    </source>
</evidence>
<dbReference type="EMBL" id="CAACVR010000006">
    <property type="protein sequence ID" value="VEU20730.1"/>
    <property type="molecule type" value="Genomic_DNA"/>
</dbReference>
<dbReference type="PANTHER" id="PTHR43827:SF13">
    <property type="entry name" value="ALDO_KETO REDUCTASE FAMILY PROTEIN"/>
    <property type="match status" value="1"/>
</dbReference>
<evidence type="ECO:0000259" key="2">
    <source>
        <dbReference type="Pfam" id="PF00248"/>
    </source>
</evidence>
<organism evidence="3 4">
    <name type="scientific">Brettanomyces naardenensis</name>
    <name type="common">Yeast</name>
    <dbReference type="NCBI Taxonomy" id="13370"/>
    <lineage>
        <taxon>Eukaryota</taxon>
        <taxon>Fungi</taxon>
        <taxon>Dikarya</taxon>
        <taxon>Ascomycota</taxon>
        <taxon>Saccharomycotina</taxon>
        <taxon>Pichiomycetes</taxon>
        <taxon>Pichiales</taxon>
        <taxon>Pichiaceae</taxon>
        <taxon>Brettanomyces</taxon>
    </lineage>
</organism>
<gene>
    <name evidence="3" type="ORF">BRENAR_LOCUS1465</name>
</gene>
<accession>A0A448YII5</accession>
<protein>
    <submittedName>
        <fullName evidence="3">DEKNAAC101535</fullName>
    </submittedName>
</protein>
<dbReference type="Pfam" id="PF00248">
    <property type="entry name" value="Aldo_ket_red"/>
    <property type="match status" value="1"/>
</dbReference>
<dbReference type="AlphaFoldDB" id="A0A448YII5"/>
<dbReference type="PRINTS" id="PR00069">
    <property type="entry name" value="ALDKETRDTASE"/>
</dbReference>